<reference evidence="2 3" key="1">
    <citation type="journal article" date="2015" name="Fungal Genet. Biol.">
        <title>Evolution of novel wood decay mechanisms in Agaricales revealed by the genome sequences of Fistulina hepatica and Cylindrobasidium torrendii.</title>
        <authorList>
            <person name="Floudas D."/>
            <person name="Held B.W."/>
            <person name="Riley R."/>
            <person name="Nagy L.G."/>
            <person name="Koehler G."/>
            <person name="Ransdell A.S."/>
            <person name="Younus H."/>
            <person name="Chow J."/>
            <person name="Chiniquy J."/>
            <person name="Lipzen A."/>
            <person name="Tritt A."/>
            <person name="Sun H."/>
            <person name="Haridas S."/>
            <person name="LaButti K."/>
            <person name="Ohm R.A."/>
            <person name="Kues U."/>
            <person name="Blanchette R.A."/>
            <person name="Grigoriev I.V."/>
            <person name="Minto R.E."/>
            <person name="Hibbett D.S."/>
        </authorList>
    </citation>
    <scope>NUCLEOTIDE SEQUENCE [LARGE SCALE GENOMIC DNA]</scope>
    <source>
        <strain evidence="2 3">FP15055 ss-10</strain>
    </source>
</reference>
<keyword evidence="3" id="KW-1185">Reference proteome</keyword>
<protein>
    <submittedName>
        <fullName evidence="2">Uncharacterized protein</fullName>
    </submittedName>
</protein>
<evidence type="ECO:0000256" key="1">
    <source>
        <dbReference type="SAM" id="Coils"/>
    </source>
</evidence>
<gene>
    <name evidence="2" type="ORF">CYLTODRAFT_450274</name>
</gene>
<organism evidence="2 3">
    <name type="scientific">Cylindrobasidium torrendii FP15055 ss-10</name>
    <dbReference type="NCBI Taxonomy" id="1314674"/>
    <lineage>
        <taxon>Eukaryota</taxon>
        <taxon>Fungi</taxon>
        <taxon>Dikarya</taxon>
        <taxon>Basidiomycota</taxon>
        <taxon>Agaricomycotina</taxon>
        <taxon>Agaricomycetes</taxon>
        <taxon>Agaricomycetidae</taxon>
        <taxon>Agaricales</taxon>
        <taxon>Marasmiineae</taxon>
        <taxon>Physalacriaceae</taxon>
        <taxon>Cylindrobasidium</taxon>
    </lineage>
</organism>
<accession>A0A0D7BN10</accession>
<keyword evidence="1" id="KW-0175">Coiled coil</keyword>
<proteinExistence type="predicted"/>
<evidence type="ECO:0000313" key="3">
    <source>
        <dbReference type="Proteomes" id="UP000054007"/>
    </source>
</evidence>
<evidence type="ECO:0000313" key="2">
    <source>
        <dbReference type="EMBL" id="KIY71943.1"/>
    </source>
</evidence>
<dbReference type="Proteomes" id="UP000054007">
    <property type="component" value="Unassembled WGS sequence"/>
</dbReference>
<sequence>MTRVASSTPGASGAGAPEPLSAEHERLLTLCLTSASVLLRESRMEVLESTEKELALVTDTIREDNDHLHAEIDALRARIDEEEGARRQLQAELADLREELKAVAEEQEFGRIRGRGEIKMSVNDVSEVEVLTIGPGDKRVQMHGRDGMQVDIAV</sequence>
<dbReference type="EMBL" id="KN880448">
    <property type="protein sequence ID" value="KIY71943.1"/>
    <property type="molecule type" value="Genomic_DNA"/>
</dbReference>
<dbReference type="AlphaFoldDB" id="A0A0D7BN10"/>
<feature type="coiled-coil region" evidence="1">
    <location>
        <begin position="65"/>
        <end position="106"/>
    </location>
</feature>
<name>A0A0D7BN10_9AGAR</name>